<evidence type="ECO:0000313" key="3">
    <source>
        <dbReference type="EMBL" id="MDX5985953.1"/>
    </source>
</evidence>
<proteinExistence type="predicted"/>
<dbReference type="RefSeq" id="WP_010407069.1">
    <property type="nucleotide sequence ID" value="NZ_JAWXXV010000001.1"/>
</dbReference>
<feature type="compositionally biased region" description="Basic and acidic residues" evidence="1">
    <location>
        <begin position="253"/>
        <end position="272"/>
    </location>
</feature>
<evidence type="ECO:0000256" key="1">
    <source>
        <dbReference type="SAM" id="MobiDB-lite"/>
    </source>
</evidence>
<evidence type="ECO:0000313" key="4">
    <source>
        <dbReference type="Proteomes" id="UP001279660"/>
    </source>
</evidence>
<organism evidence="3 4">
    <name type="scientific">Sphingomonas echinoides</name>
    <dbReference type="NCBI Taxonomy" id="59803"/>
    <lineage>
        <taxon>Bacteria</taxon>
        <taxon>Pseudomonadati</taxon>
        <taxon>Pseudomonadota</taxon>
        <taxon>Alphaproteobacteria</taxon>
        <taxon>Sphingomonadales</taxon>
        <taxon>Sphingomonadaceae</taxon>
        <taxon>Sphingomonas</taxon>
    </lineage>
</organism>
<evidence type="ECO:0000259" key="2">
    <source>
        <dbReference type="Pfam" id="PF01541"/>
    </source>
</evidence>
<accession>A0ABU4PP61</accession>
<feature type="region of interest" description="Disordered" evidence="1">
    <location>
        <begin position="1"/>
        <end position="20"/>
    </location>
</feature>
<feature type="domain" description="GIY-YIG" evidence="2">
    <location>
        <begin position="64"/>
        <end position="114"/>
    </location>
</feature>
<reference evidence="3 4" key="1">
    <citation type="submission" date="2023-11" db="EMBL/GenBank/DDBJ databases">
        <title>MicrobeMod: A computational toolkit for identifying prokaryotic methylation and restriction-modification with nanopore sequencing.</title>
        <authorList>
            <person name="Crits-Christoph A."/>
            <person name="Kang S.C."/>
            <person name="Lee H."/>
            <person name="Ostrov N."/>
        </authorList>
    </citation>
    <scope>NUCLEOTIDE SEQUENCE [LARGE SCALE GENOMIC DNA]</scope>
    <source>
        <strain evidence="3 4">ATCC 14820</strain>
    </source>
</reference>
<dbReference type="Pfam" id="PF01541">
    <property type="entry name" value="GIY-YIG"/>
    <property type="match status" value="1"/>
</dbReference>
<name>A0ABU4PP61_9SPHN</name>
<sequence length="272" mass="30080">MPLLKEPRSPTRRRVADIDTKSAPDETIELRRALEQFKRQKLSDFFDQAPTTKAGVSISVGAVKWGVYAFFDYDGEPIYVGQTRETVGGRIGRHLTNQRTDAVAMSVLDPFEVRTIKVWLLPEYQDVKGDPKRVPAARAAADHLNALERSVFVKLVSESDFGRILNEKDPPDVPLCALPPAIEGEIVSPDVLKLRQHPDVRIARRAQTIARLAQIIAGRDVQAGLRRALATQADRLAWLANERFAALGGEAAVEQRDADEPTDHDMDGGEAA</sequence>
<gene>
    <name evidence="3" type="ORF">SIL82_16985</name>
</gene>
<dbReference type="InterPro" id="IPR000305">
    <property type="entry name" value="GIY-YIG_endonuc"/>
</dbReference>
<keyword evidence="4" id="KW-1185">Reference proteome</keyword>
<comment type="caution">
    <text evidence="3">The sequence shown here is derived from an EMBL/GenBank/DDBJ whole genome shotgun (WGS) entry which is preliminary data.</text>
</comment>
<protein>
    <submittedName>
        <fullName evidence="3">GIY-YIG nuclease family protein</fullName>
    </submittedName>
</protein>
<dbReference type="EMBL" id="JAWXXV010000001">
    <property type="protein sequence ID" value="MDX5985953.1"/>
    <property type="molecule type" value="Genomic_DNA"/>
</dbReference>
<feature type="region of interest" description="Disordered" evidence="1">
    <location>
        <begin position="250"/>
        <end position="272"/>
    </location>
</feature>
<dbReference type="Proteomes" id="UP001279660">
    <property type="component" value="Unassembled WGS sequence"/>
</dbReference>
<dbReference type="CDD" id="cd00719">
    <property type="entry name" value="GIY-YIG_SF"/>
    <property type="match status" value="1"/>
</dbReference>